<dbReference type="EMBL" id="BJYT01000032">
    <property type="protein sequence ID" value="GEO11896.1"/>
    <property type="molecule type" value="Genomic_DNA"/>
</dbReference>
<name>A0A512BIV3_9BACT</name>
<keyword evidence="2" id="KW-1185">Reference proteome</keyword>
<evidence type="ECO:0008006" key="3">
    <source>
        <dbReference type="Google" id="ProtNLM"/>
    </source>
</evidence>
<evidence type="ECO:0000313" key="2">
    <source>
        <dbReference type="Proteomes" id="UP000321513"/>
    </source>
</evidence>
<comment type="caution">
    <text evidence="1">The sequence shown here is derived from an EMBL/GenBank/DDBJ whole genome shotgun (WGS) entry which is preliminary data.</text>
</comment>
<reference evidence="1 2" key="1">
    <citation type="submission" date="2019-07" db="EMBL/GenBank/DDBJ databases">
        <title>Whole genome shotgun sequence of Segetibacter aerophilus NBRC 106135.</title>
        <authorList>
            <person name="Hosoyama A."/>
            <person name="Uohara A."/>
            <person name="Ohji S."/>
            <person name="Ichikawa N."/>
        </authorList>
    </citation>
    <scope>NUCLEOTIDE SEQUENCE [LARGE SCALE GENOMIC DNA]</scope>
    <source>
        <strain evidence="1 2">NBRC 106135</strain>
    </source>
</reference>
<dbReference type="Proteomes" id="UP000321513">
    <property type="component" value="Unassembled WGS sequence"/>
</dbReference>
<gene>
    <name evidence="1" type="ORF">SAE01_43920</name>
</gene>
<evidence type="ECO:0000313" key="1">
    <source>
        <dbReference type="EMBL" id="GEO11896.1"/>
    </source>
</evidence>
<proteinExistence type="predicted"/>
<dbReference type="AlphaFoldDB" id="A0A512BIV3"/>
<dbReference type="Gene3D" id="3.20.20.80">
    <property type="entry name" value="Glycosidases"/>
    <property type="match status" value="1"/>
</dbReference>
<organism evidence="1 2">
    <name type="scientific">Segetibacter aerophilus</name>
    <dbReference type="NCBI Taxonomy" id="670293"/>
    <lineage>
        <taxon>Bacteria</taxon>
        <taxon>Pseudomonadati</taxon>
        <taxon>Bacteroidota</taxon>
        <taxon>Chitinophagia</taxon>
        <taxon>Chitinophagales</taxon>
        <taxon>Chitinophagaceae</taxon>
        <taxon>Segetibacter</taxon>
    </lineage>
</organism>
<protein>
    <recommendedName>
        <fullName evidence="3">Glycoside hydrolase family 42 N-terminal domain-containing protein</fullName>
    </recommendedName>
</protein>
<sequence length="701" mass="80094">MHNNRPTIFVNDKPVAPQFYSLTHAYGARWSWEENPSRNLKNFCQLGFKLYQVDLYFEDIWYKGQPKLDIDKARRQVKGVLDVCPDAAVVMRIHVNAPYWWNEENLDECTKYADGPVDQRTYGPPNDNENGDVDRPLRASLASQKWKKEASEKLSEFCKSLATTPEGGSVIGLHVSCGVYGEWHYWGFPFHDADTGVAMTSYFKDWLRNKYKTDKALQTAWNSSSYTFETATVPGKAERDTTLDGIFKDPQKERRVMDYYECQQYVVADDILHFTKIAKESWPRPLIVGVFYNYFFMTFGRQASGGHLFEQMILNSAYIDYISAPQSYWGGARGMGGSGQSRGLIESALLHNKLWLDEMDQSSYKGGPFGQNLKTTREQDIPIIRRNLAQAITRGAGYWFYDFGPYRSSGWWDDTLLLKEIKKAFDVLNKYHDATIYKRDADVLFVYSNQTFYHIKNSTTPISSYNITDQQSADAYKAGALFDQIFITDLQKVDLKKYKVVVFSNTFALSDAEKKFIKEKVAKDGRHIVWNYMPGYTNGSINHVNFVREVTGMEVAKAHIGGRLSIVSQNNSYPIKQKEENKDLIQPLLQITDKKVIPLAINDSTKEVMVAKKVNKNHTVWYASYMFKQPEAFREIFKQGGAHIYGDGNDVFHEGSGLLMIHTKTGGSKNILLRNGKKVSLNMEPESTIYLDSATGDVVLK</sequence>
<accession>A0A512BIV3</accession>